<proteinExistence type="predicted"/>
<dbReference type="InterPro" id="IPR008160">
    <property type="entry name" value="Collagen"/>
</dbReference>
<dbReference type="PANTHER" id="PTHR24637">
    <property type="entry name" value="COLLAGEN"/>
    <property type="match status" value="1"/>
</dbReference>
<keyword evidence="1" id="KW-0176">Collagen</keyword>
<reference evidence="1 2" key="1">
    <citation type="journal article" date="2012" name="J. Bacteriol.">
        <title>Draft Genome Sequences for Two Metal-Reducing Pelosinus fermentans Strains Isolated from a Cr(VI)-Contaminated Site and for Type Strain R7.</title>
        <authorList>
            <person name="Brown S.D."/>
            <person name="Podar M."/>
            <person name="Klingeman D.M."/>
            <person name="Johnson C.M."/>
            <person name="Yang Z.K."/>
            <person name="Utturkar S.M."/>
            <person name="Land M.L."/>
            <person name="Mosher J.J."/>
            <person name="Hurt R.A.Jr."/>
            <person name="Phelps T.J."/>
            <person name="Palumbo A.V."/>
            <person name="Arkin A.P."/>
            <person name="Hazen T.C."/>
            <person name="Elias D.A."/>
        </authorList>
    </citation>
    <scope>NUCLEOTIDE SEQUENCE [LARGE SCALE GENOMIC DNA]</scope>
    <source>
        <strain evidence="1 2">B4</strain>
    </source>
</reference>
<name>I9B685_9FIRM</name>
<protein>
    <submittedName>
        <fullName evidence="1">Collagen triple helix repeat-containing protein</fullName>
    </submittedName>
</protein>
<dbReference type="Proteomes" id="UP000004324">
    <property type="component" value="Unassembled WGS sequence"/>
</dbReference>
<dbReference type="PANTHER" id="PTHR24637:SF421">
    <property type="entry name" value="CUTICLE COLLAGEN DPY-2"/>
    <property type="match status" value="1"/>
</dbReference>
<dbReference type="AlphaFoldDB" id="I9B685"/>
<sequence>ATGATGDAGATGATGATGAAGATGATGPTGATGDAGAAGATGATGATGDAGATGAAGDAGATGATGTTGATGATGATGLLGLSEYAYVYNLAAQVVALEADITFSDNGVIVGAITHAPGTTSIVLGSAGDYEISFIVAGVEPNQFTLFQNGAPVAGSTYGSGAGTQPNPGTLIITAAAGDVLTVRNHTSAAAVTLQTLAGGTQTNVNASIRIALISS</sequence>
<dbReference type="Gene3D" id="2.60.120.40">
    <property type="match status" value="1"/>
</dbReference>
<organism evidence="1 2">
    <name type="scientific">Pelosinus fermentans B4</name>
    <dbReference type="NCBI Taxonomy" id="1149862"/>
    <lineage>
        <taxon>Bacteria</taxon>
        <taxon>Bacillati</taxon>
        <taxon>Bacillota</taxon>
        <taxon>Negativicutes</taxon>
        <taxon>Selenomonadales</taxon>
        <taxon>Sporomusaceae</taxon>
        <taxon>Pelosinus</taxon>
    </lineage>
</organism>
<dbReference type="EMBL" id="AKVJ01000005">
    <property type="protein sequence ID" value="EIW20662.1"/>
    <property type="molecule type" value="Genomic_DNA"/>
</dbReference>
<evidence type="ECO:0000313" key="1">
    <source>
        <dbReference type="EMBL" id="EIW20662.1"/>
    </source>
</evidence>
<dbReference type="Pfam" id="PF01391">
    <property type="entry name" value="Collagen"/>
    <property type="match status" value="1"/>
</dbReference>
<dbReference type="InterPro" id="IPR008983">
    <property type="entry name" value="Tumour_necrosis_fac-like_dom"/>
</dbReference>
<feature type="non-terminal residue" evidence="1">
    <location>
        <position position="1"/>
    </location>
</feature>
<comment type="caution">
    <text evidence="1">The sequence shown here is derived from an EMBL/GenBank/DDBJ whole genome shotgun (WGS) entry which is preliminary data.</text>
</comment>
<gene>
    <name evidence="1" type="ORF">FB4_2050</name>
</gene>
<accession>I9B685</accession>
<evidence type="ECO:0000313" key="2">
    <source>
        <dbReference type="Proteomes" id="UP000004324"/>
    </source>
</evidence>
<keyword evidence="2" id="KW-1185">Reference proteome</keyword>